<dbReference type="SUPFAM" id="SSF53659">
    <property type="entry name" value="Isocitrate/Isopropylmalate dehydrogenase-like"/>
    <property type="match status" value="1"/>
</dbReference>
<keyword evidence="1" id="KW-0560">Oxidoreductase</keyword>
<reference evidence="1 2" key="1">
    <citation type="submission" date="2019-09" db="EMBL/GenBank/DDBJ databases">
        <title>Draft genome sequences of 48 bacterial type strains from the CCUG.</title>
        <authorList>
            <person name="Tunovic T."/>
            <person name="Pineiro-Iglesias B."/>
            <person name="Unosson C."/>
            <person name="Inganas E."/>
            <person name="Ohlen M."/>
            <person name="Cardew S."/>
            <person name="Jensie-Markopoulos S."/>
            <person name="Salva-Serra F."/>
            <person name="Jaen-Luchoro D."/>
            <person name="Karlsson R."/>
            <person name="Svensson-Stadler L."/>
            <person name="Chun J."/>
            <person name="Moore E."/>
        </authorList>
    </citation>
    <scope>NUCLEOTIDE SEQUENCE [LARGE SCALE GENOMIC DNA]</scope>
    <source>
        <strain evidence="1 2">CCUG 65687</strain>
    </source>
</reference>
<dbReference type="Gene3D" id="3.40.718.10">
    <property type="entry name" value="Isopropylmalate Dehydrogenase"/>
    <property type="match status" value="1"/>
</dbReference>
<comment type="caution">
    <text evidence="1">The sequence shown here is derived from an EMBL/GenBank/DDBJ whole genome shotgun (WGS) entry which is preliminary data.</text>
</comment>
<protein>
    <submittedName>
        <fullName evidence="1">4-hydroxythreonine-4-phosphate dehydrogenase</fullName>
        <ecNumber evidence="1">1.1.1.262</ecNumber>
    </submittedName>
</protein>
<name>A0A6L3NAJ0_9BURK</name>
<dbReference type="EMBL" id="VZOL01000506">
    <property type="protein sequence ID" value="KAB0655526.1"/>
    <property type="molecule type" value="Genomic_DNA"/>
</dbReference>
<dbReference type="Proteomes" id="UP000473571">
    <property type="component" value="Unassembled WGS sequence"/>
</dbReference>
<sequence length="58" mass="5786">MTASALQIAITTGEPAGVGPELTVQALQDAARRWPGAHFTVLGDAALLDARAAAVGAD</sequence>
<dbReference type="AlphaFoldDB" id="A0A6L3NAJ0"/>
<evidence type="ECO:0000313" key="2">
    <source>
        <dbReference type="Proteomes" id="UP000473571"/>
    </source>
</evidence>
<accession>A0A6L3NAJ0</accession>
<dbReference type="EC" id="1.1.1.262" evidence="1"/>
<dbReference type="GO" id="GO:0050570">
    <property type="term" value="F:4-hydroxythreonine-4-phosphate dehydrogenase activity"/>
    <property type="evidence" value="ECO:0007669"/>
    <property type="project" value="UniProtKB-EC"/>
</dbReference>
<organism evidence="1 2">
    <name type="scientific">Burkholderia territorii</name>
    <dbReference type="NCBI Taxonomy" id="1503055"/>
    <lineage>
        <taxon>Bacteria</taxon>
        <taxon>Pseudomonadati</taxon>
        <taxon>Pseudomonadota</taxon>
        <taxon>Betaproteobacteria</taxon>
        <taxon>Burkholderiales</taxon>
        <taxon>Burkholderiaceae</taxon>
        <taxon>Burkholderia</taxon>
        <taxon>Burkholderia cepacia complex</taxon>
    </lineage>
</organism>
<feature type="non-terminal residue" evidence="1">
    <location>
        <position position="58"/>
    </location>
</feature>
<proteinExistence type="predicted"/>
<evidence type="ECO:0000313" key="1">
    <source>
        <dbReference type="EMBL" id="KAB0655526.1"/>
    </source>
</evidence>
<gene>
    <name evidence="1" type="primary">pdxA</name>
    <name evidence="1" type="ORF">F7R13_25485</name>
</gene>